<keyword evidence="2" id="KW-1185">Reference proteome</keyword>
<protein>
    <submittedName>
        <fullName evidence="1">Uncharacterized protein</fullName>
    </submittedName>
</protein>
<accession>A0A0C9UXZ1</accession>
<sequence length="51" mass="5678">MLNGATSQFCPIRKSACQCYQKKTPEAQPILRNTTMEGTVSPRSARCERST</sequence>
<feature type="non-terminal residue" evidence="1">
    <location>
        <position position="51"/>
    </location>
</feature>
<evidence type="ECO:0000313" key="1">
    <source>
        <dbReference type="EMBL" id="KIJ57909.1"/>
    </source>
</evidence>
<organism evidence="1 2">
    <name type="scientific">Hydnomerulius pinastri MD-312</name>
    <dbReference type="NCBI Taxonomy" id="994086"/>
    <lineage>
        <taxon>Eukaryota</taxon>
        <taxon>Fungi</taxon>
        <taxon>Dikarya</taxon>
        <taxon>Basidiomycota</taxon>
        <taxon>Agaricomycotina</taxon>
        <taxon>Agaricomycetes</taxon>
        <taxon>Agaricomycetidae</taxon>
        <taxon>Boletales</taxon>
        <taxon>Boletales incertae sedis</taxon>
        <taxon>Leucogyrophana</taxon>
    </lineage>
</organism>
<dbReference type="HOGENOM" id="CLU_3111952_0_0_1"/>
<dbReference type="AlphaFoldDB" id="A0A0C9UXZ1"/>
<gene>
    <name evidence="1" type="ORF">HYDPIDRAFT_120197</name>
</gene>
<dbReference type="EMBL" id="KN840056">
    <property type="protein sequence ID" value="KIJ57909.1"/>
    <property type="molecule type" value="Genomic_DNA"/>
</dbReference>
<reference evidence="1 2" key="1">
    <citation type="submission" date="2014-04" db="EMBL/GenBank/DDBJ databases">
        <title>Evolutionary Origins and Diversification of the Mycorrhizal Mutualists.</title>
        <authorList>
            <consortium name="DOE Joint Genome Institute"/>
            <consortium name="Mycorrhizal Genomics Consortium"/>
            <person name="Kohler A."/>
            <person name="Kuo A."/>
            <person name="Nagy L.G."/>
            <person name="Floudas D."/>
            <person name="Copeland A."/>
            <person name="Barry K.W."/>
            <person name="Cichocki N."/>
            <person name="Veneault-Fourrey C."/>
            <person name="LaButti K."/>
            <person name="Lindquist E.A."/>
            <person name="Lipzen A."/>
            <person name="Lundell T."/>
            <person name="Morin E."/>
            <person name="Murat C."/>
            <person name="Riley R."/>
            <person name="Ohm R."/>
            <person name="Sun H."/>
            <person name="Tunlid A."/>
            <person name="Henrissat B."/>
            <person name="Grigoriev I.V."/>
            <person name="Hibbett D.S."/>
            <person name="Martin F."/>
        </authorList>
    </citation>
    <scope>NUCLEOTIDE SEQUENCE [LARGE SCALE GENOMIC DNA]</scope>
    <source>
        <strain evidence="1 2">MD-312</strain>
    </source>
</reference>
<dbReference type="Proteomes" id="UP000053820">
    <property type="component" value="Unassembled WGS sequence"/>
</dbReference>
<name>A0A0C9UXZ1_9AGAM</name>
<proteinExistence type="predicted"/>
<evidence type="ECO:0000313" key="2">
    <source>
        <dbReference type="Proteomes" id="UP000053820"/>
    </source>
</evidence>